<evidence type="ECO:0000256" key="3">
    <source>
        <dbReference type="ARBA" id="ARBA00023015"/>
    </source>
</evidence>
<accession>A0A1S3B2B5</accession>
<dbReference type="RefSeq" id="XP_008440693.2">
    <property type="nucleotide sequence ID" value="XM_008442471.3"/>
</dbReference>
<dbReference type="GeneID" id="103485031"/>
<dbReference type="Proteomes" id="UP001652600">
    <property type="component" value="Chromosome 8"/>
</dbReference>
<dbReference type="Pfam" id="PF07777">
    <property type="entry name" value="MFMR"/>
    <property type="match status" value="1"/>
</dbReference>
<dbReference type="GO" id="GO:0000976">
    <property type="term" value="F:transcription cis-regulatory region binding"/>
    <property type="evidence" value="ECO:0007669"/>
    <property type="project" value="UniProtKB-ARBA"/>
</dbReference>
<dbReference type="InterPro" id="IPR012900">
    <property type="entry name" value="MFMR"/>
</dbReference>
<dbReference type="InterPro" id="IPR044827">
    <property type="entry name" value="GBF-like"/>
</dbReference>
<keyword evidence="4" id="KW-0238">DNA-binding</keyword>
<protein>
    <submittedName>
        <fullName evidence="10">G-box-binding factor 1 isoform X2</fullName>
    </submittedName>
</protein>
<evidence type="ECO:0000259" key="8">
    <source>
        <dbReference type="PROSITE" id="PS50217"/>
    </source>
</evidence>
<keyword evidence="3" id="KW-0805">Transcription regulation</keyword>
<dbReference type="SMART" id="SM00338">
    <property type="entry name" value="BRLZ"/>
    <property type="match status" value="1"/>
</dbReference>
<feature type="compositionally biased region" description="Low complexity" evidence="7">
    <location>
        <begin position="120"/>
        <end position="134"/>
    </location>
</feature>
<feature type="compositionally biased region" description="Polar residues" evidence="7">
    <location>
        <begin position="139"/>
        <end position="155"/>
    </location>
</feature>
<evidence type="ECO:0000256" key="1">
    <source>
        <dbReference type="ARBA" id="ARBA00004123"/>
    </source>
</evidence>
<dbReference type="PANTHER" id="PTHR45967">
    <property type="entry name" value="G-BOX-BINDING FACTOR 3-RELATED"/>
    <property type="match status" value="1"/>
</dbReference>
<feature type="compositionally biased region" description="Low complexity" evidence="7">
    <location>
        <begin position="9"/>
        <end position="19"/>
    </location>
</feature>
<evidence type="ECO:0000256" key="7">
    <source>
        <dbReference type="SAM" id="MobiDB-lite"/>
    </source>
</evidence>
<dbReference type="InterPro" id="IPR045314">
    <property type="entry name" value="bZIP_plant_GBF1"/>
</dbReference>
<dbReference type="Pfam" id="PF00170">
    <property type="entry name" value="bZIP_1"/>
    <property type="match status" value="1"/>
</dbReference>
<comment type="similarity">
    <text evidence="2">Belongs to the bZIP family.</text>
</comment>
<feature type="domain" description="BZIP" evidence="8">
    <location>
        <begin position="239"/>
        <end position="302"/>
    </location>
</feature>
<dbReference type="SUPFAM" id="SSF57959">
    <property type="entry name" value="Leucine zipper domain"/>
    <property type="match status" value="1"/>
</dbReference>
<evidence type="ECO:0000256" key="4">
    <source>
        <dbReference type="ARBA" id="ARBA00023125"/>
    </source>
</evidence>
<dbReference type="PANTHER" id="PTHR45967:SF20">
    <property type="entry name" value="G-BOX-BINDING FACTOR 1"/>
    <property type="match status" value="1"/>
</dbReference>
<evidence type="ECO:0000313" key="10">
    <source>
        <dbReference type="RefSeq" id="XP_008440693.2"/>
    </source>
</evidence>
<dbReference type="GO" id="GO:0005634">
    <property type="term" value="C:nucleus"/>
    <property type="evidence" value="ECO:0007669"/>
    <property type="project" value="UniProtKB-SubCell"/>
</dbReference>
<keyword evidence="9" id="KW-1185">Reference proteome</keyword>
<dbReference type="PROSITE" id="PS00036">
    <property type="entry name" value="BZIP_BASIC"/>
    <property type="match status" value="1"/>
</dbReference>
<dbReference type="PROSITE" id="PS50217">
    <property type="entry name" value="BZIP"/>
    <property type="match status" value="1"/>
</dbReference>
<dbReference type="AlphaFoldDB" id="A0A1S3B2B5"/>
<name>A0A1S3B2B5_CUCME</name>
<keyword evidence="5" id="KW-0804">Transcription</keyword>
<dbReference type="InterPro" id="IPR046347">
    <property type="entry name" value="bZIP_sf"/>
</dbReference>
<gene>
    <name evidence="10" type="primary">LOC103485031</name>
</gene>
<dbReference type="GO" id="GO:0003700">
    <property type="term" value="F:DNA-binding transcription factor activity"/>
    <property type="evidence" value="ECO:0007669"/>
    <property type="project" value="InterPro"/>
</dbReference>
<sequence>MGTGEEGTPSKTSKPPSSSQEIAPTPSYPDWSSSVQAYYGAGATPPPFFASTVASPTPHPYLWGGQTPGSVPINAEYEGKSPDGKERASKKSKGMSGNTASGGGRTGESGKVASSSGNDGASQSAESGTEGSSEGSDENANQQEIAANKKGSFNQMLADGANAQNNTGGPNAKSSVTGKPIANIPGTNLNMGMDLWNTTNAASGAGKVRGNAVSSAIVSVPMVGRDGMMPEQWVQDERELKRQKRKQSNRESARRSRLRKQAECEELQARVQTLNNENRTLRDELQRLSEECEKLTSENSSIKEELTRFCGPEALANFEKGTAAAPAQSRGGEGKD</sequence>
<dbReference type="Gene3D" id="1.20.5.170">
    <property type="match status" value="1"/>
</dbReference>
<dbReference type="InterPro" id="IPR004827">
    <property type="entry name" value="bZIP"/>
</dbReference>
<comment type="subcellular location">
    <subcellularLocation>
        <location evidence="1">Nucleus</location>
    </subcellularLocation>
</comment>
<dbReference type="CDD" id="cd14702">
    <property type="entry name" value="bZIP_plant_GBF1"/>
    <property type="match status" value="1"/>
</dbReference>
<evidence type="ECO:0000256" key="6">
    <source>
        <dbReference type="ARBA" id="ARBA00023242"/>
    </source>
</evidence>
<proteinExistence type="inferred from homology"/>
<evidence type="ECO:0000313" key="9">
    <source>
        <dbReference type="Proteomes" id="UP001652600"/>
    </source>
</evidence>
<feature type="region of interest" description="Disordered" evidence="7">
    <location>
        <begin position="230"/>
        <end position="259"/>
    </location>
</feature>
<keyword evidence="6" id="KW-0539">Nucleus</keyword>
<reference evidence="10" key="1">
    <citation type="submission" date="2025-08" db="UniProtKB">
        <authorList>
            <consortium name="RefSeq"/>
        </authorList>
    </citation>
    <scope>IDENTIFICATION</scope>
    <source>
        <tissue evidence="10">Stem</tissue>
    </source>
</reference>
<evidence type="ECO:0000256" key="5">
    <source>
        <dbReference type="ARBA" id="ARBA00023163"/>
    </source>
</evidence>
<feature type="compositionally biased region" description="Polar residues" evidence="7">
    <location>
        <begin position="162"/>
        <end position="177"/>
    </location>
</feature>
<organism evidence="9 10">
    <name type="scientific">Cucumis melo</name>
    <name type="common">Muskmelon</name>
    <dbReference type="NCBI Taxonomy" id="3656"/>
    <lineage>
        <taxon>Eukaryota</taxon>
        <taxon>Viridiplantae</taxon>
        <taxon>Streptophyta</taxon>
        <taxon>Embryophyta</taxon>
        <taxon>Tracheophyta</taxon>
        <taxon>Spermatophyta</taxon>
        <taxon>Magnoliopsida</taxon>
        <taxon>eudicotyledons</taxon>
        <taxon>Gunneridae</taxon>
        <taxon>Pentapetalae</taxon>
        <taxon>rosids</taxon>
        <taxon>fabids</taxon>
        <taxon>Cucurbitales</taxon>
        <taxon>Cucurbitaceae</taxon>
        <taxon>Benincaseae</taxon>
        <taxon>Cucumis</taxon>
    </lineage>
</organism>
<feature type="region of interest" description="Disordered" evidence="7">
    <location>
        <begin position="1"/>
        <end position="180"/>
    </location>
</feature>
<dbReference type="GO" id="GO:0046983">
    <property type="term" value="F:protein dimerization activity"/>
    <property type="evidence" value="ECO:0007669"/>
    <property type="project" value="UniProtKB-ARBA"/>
</dbReference>
<feature type="compositionally biased region" description="Basic and acidic residues" evidence="7">
    <location>
        <begin position="77"/>
        <end position="89"/>
    </location>
</feature>
<evidence type="ECO:0000256" key="2">
    <source>
        <dbReference type="ARBA" id="ARBA00007163"/>
    </source>
</evidence>